<name>A0A9W5F888_9HYPH</name>
<evidence type="ECO:0008006" key="6">
    <source>
        <dbReference type="Google" id="ProtNLM"/>
    </source>
</evidence>
<feature type="region of interest" description="Disordered" evidence="1">
    <location>
        <begin position="181"/>
        <end position="204"/>
    </location>
</feature>
<dbReference type="EMBL" id="FBVY01000047">
    <property type="protein sequence ID" value="CUX03284.1"/>
    <property type="molecule type" value="Genomic_DNA"/>
</dbReference>
<sequence>MIYKKQESLLPPDLLQLLLKPVADASSALARLDERTARSPVGQGWIERLHFTDACASLWIDGELVHLEDLVLHDALRDIRTPTHELTIARDVLRTRRRIADHPPAWALSEEGLRGLRQAWPAASLGDGGAGVADQPTAREVADGGGEGAEVSDVDGEAGEDVLDAELAAIDALLARSEATIEQARKPGPAKSAPSSGAGRERDPLVYDLDWDEDERLEEWRVVLRGVQEFPAVLQVIVALDAWNEIGVLQHAGWMGRLLAASLLRQGGVTSGGHLAAINLGLKTIPVDRRRHRNRETRLLAIAQGLIATAEIGLKEHDRLALARQMMERKLAGRRTSSKLPELVELVMAKPLVSAGMVAKTLDVTPQGARRIVLELGLREMTGRGRFRAWGVI</sequence>
<dbReference type="NCBIfam" id="NF040876">
    <property type="entry name" value="RHE_PE00001_fam"/>
    <property type="match status" value="1"/>
</dbReference>
<proteinExistence type="predicted"/>
<organism evidence="4 5">
    <name type="scientific">Agrobacterium genomosp. 2 str. CFBP 5494</name>
    <dbReference type="NCBI Taxonomy" id="1183436"/>
    <lineage>
        <taxon>Bacteria</taxon>
        <taxon>Pseudomonadati</taxon>
        <taxon>Pseudomonadota</taxon>
        <taxon>Alphaproteobacteria</taxon>
        <taxon>Hyphomicrobiales</taxon>
        <taxon>Rhizobiaceae</taxon>
        <taxon>Rhizobium/Agrobacterium group</taxon>
        <taxon>Agrobacterium</taxon>
        <taxon>Agrobacterium tumefaciens complex</taxon>
    </lineage>
</organism>
<gene>
    <name evidence="4" type="ORF">AGR2A_pb10090</name>
</gene>
<dbReference type="RefSeq" id="WP_080823662.1">
    <property type="nucleotide sequence ID" value="NZ_LT009721.1"/>
</dbReference>
<dbReference type="AlphaFoldDB" id="A0A9W5F888"/>
<feature type="domain" description="HTH DNA binding" evidence="3">
    <location>
        <begin position="340"/>
        <end position="393"/>
    </location>
</feature>
<evidence type="ECO:0000259" key="3">
    <source>
        <dbReference type="Pfam" id="PF11972"/>
    </source>
</evidence>
<dbReference type="Pfam" id="PF07756">
    <property type="entry name" value="DUF1612"/>
    <property type="match status" value="1"/>
</dbReference>
<dbReference type="Proteomes" id="UP000191933">
    <property type="component" value="Unassembled WGS sequence"/>
</dbReference>
<evidence type="ECO:0000313" key="4">
    <source>
        <dbReference type="EMBL" id="CUX03284.1"/>
    </source>
</evidence>
<dbReference type="InterPro" id="IPR048017">
    <property type="entry name" value="Y4cF-like"/>
</dbReference>
<evidence type="ECO:0000259" key="2">
    <source>
        <dbReference type="Pfam" id="PF07756"/>
    </source>
</evidence>
<keyword evidence="5" id="KW-1185">Reference proteome</keyword>
<reference evidence="4 5" key="1">
    <citation type="submission" date="2016-01" db="EMBL/GenBank/DDBJ databases">
        <authorList>
            <person name="Regsiter A."/>
            <person name="william w."/>
        </authorList>
    </citation>
    <scope>NUCLEOTIDE SEQUENCE [LARGE SCALE GENOMIC DNA]</scope>
    <source>
        <strain evidence="4 5">CFBP 5494</strain>
    </source>
</reference>
<dbReference type="Pfam" id="PF11972">
    <property type="entry name" value="HTH_13"/>
    <property type="match status" value="1"/>
</dbReference>
<feature type="domain" description="DUF1612" evidence="2">
    <location>
        <begin position="205"/>
        <end position="331"/>
    </location>
</feature>
<evidence type="ECO:0000313" key="5">
    <source>
        <dbReference type="Proteomes" id="UP000191933"/>
    </source>
</evidence>
<comment type="caution">
    <text evidence="4">The sequence shown here is derived from an EMBL/GenBank/DDBJ whole genome shotgun (WGS) entry which is preliminary data.</text>
</comment>
<protein>
    <recommendedName>
        <fullName evidence="6">HTH DNA binding domain-containing protein</fullName>
    </recommendedName>
</protein>
<evidence type="ECO:0000256" key="1">
    <source>
        <dbReference type="SAM" id="MobiDB-lite"/>
    </source>
</evidence>
<accession>A0A9W5F888</accession>
<dbReference type="InterPro" id="IPR021068">
    <property type="entry name" value="HTH_DNA-bd"/>
</dbReference>
<dbReference type="InterPro" id="IPR011670">
    <property type="entry name" value="DUF1612"/>
</dbReference>